<dbReference type="PANTHER" id="PTHR33630:SF9">
    <property type="entry name" value="CUTINASE 4"/>
    <property type="match status" value="1"/>
</dbReference>
<keyword evidence="5" id="KW-0812">Transmembrane</keyword>
<evidence type="ECO:0000256" key="1">
    <source>
        <dbReference type="ARBA" id="ARBA00007534"/>
    </source>
</evidence>
<dbReference type="Pfam" id="PF01083">
    <property type="entry name" value="Cutinase"/>
    <property type="match status" value="1"/>
</dbReference>
<dbReference type="Proteomes" id="UP000198815">
    <property type="component" value="Unassembled WGS sequence"/>
</dbReference>
<evidence type="ECO:0000256" key="3">
    <source>
        <dbReference type="ARBA" id="ARBA00022801"/>
    </source>
</evidence>
<keyword evidence="7" id="KW-1185">Reference proteome</keyword>
<keyword evidence="5" id="KW-0472">Membrane</keyword>
<dbReference type="RefSeq" id="WP_091970204.1">
    <property type="nucleotide sequence ID" value="NZ_FOGZ01000017.1"/>
</dbReference>
<protein>
    <submittedName>
        <fullName evidence="6">Cutinase</fullName>
    </submittedName>
</protein>
<dbReference type="SUPFAM" id="SSF53474">
    <property type="entry name" value="alpha/beta-Hydrolases"/>
    <property type="match status" value="1"/>
</dbReference>
<name>A0A1H9T1V2_9ACTN</name>
<dbReference type="PANTHER" id="PTHR33630">
    <property type="entry name" value="CUTINASE RV1984C-RELATED-RELATED"/>
    <property type="match status" value="1"/>
</dbReference>
<dbReference type="OrthoDB" id="3711786at2"/>
<dbReference type="GO" id="GO:0052689">
    <property type="term" value="F:carboxylic ester hydrolase activity"/>
    <property type="evidence" value="ECO:0007669"/>
    <property type="project" value="UniProtKB-KW"/>
</dbReference>
<dbReference type="SMART" id="SM01110">
    <property type="entry name" value="Cutinase"/>
    <property type="match status" value="1"/>
</dbReference>
<keyword evidence="4" id="KW-1015">Disulfide bond</keyword>
<dbReference type="STRING" id="64702.SAMN05443377_11762"/>
<evidence type="ECO:0000256" key="5">
    <source>
        <dbReference type="SAM" id="Phobius"/>
    </source>
</evidence>
<dbReference type="InterPro" id="IPR029058">
    <property type="entry name" value="AB_hydrolase_fold"/>
</dbReference>
<evidence type="ECO:0000313" key="6">
    <source>
        <dbReference type="EMBL" id="SER90689.1"/>
    </source>
</evidence>
<evidence type="ECO:0000256" key="2">
    <source>
        <dbReference type="ARBA" id="ARBA00022487"/>
    </source>
</evidence>
<dbReference type="EMBL" id="FOGZ01000017">
    <property type="protein sequence ID" value="SER90689.1"/>
    <property type="molecule type" value="Genomic_DNA"/>
</dbReference>
<gene>
    <name evidence="6" type="ORF">SAMN05443377_11762</name>
</gene>
<organism evidence="6 7">
    <name type="scientific">Propionibacterium cyclohexanicum</name>
    <dbReference type="NCBI Taxonomy" id="64702"/>
    <lineage>
        <taxon>Bacteria</taxon>
        <taxon>Bacillati</taxon>
        <taxon>Actinomycetota</taxon>
        <taxon>Actinomycetes</taxon>
        <taxon>Propionibacteriales</taxon>
        <taxon>Propionibacteriaceae</taxon>
        <taxon>Propionibacterium</taxon>
    </lineage>
</organism>
<sequence length="410" mass="42245">MSPATGCAALICPDAHEDTGAHGAESTLVGVDSWMRRLSCLLSGVALLVTGLGTPFAAADGGWSANPVASSKAADQPCADLLFVGVRGSGEQPPYGTTLSAVEQQLATHTQQSRPDLSVRQVFLDYPATSLDQLNLSAVENMVLPNSSASPSAYTSSVDAGVSELERLAHSEAERCHDQKLLIAGFSQGAEVTTRALASGQLDANTTAVVLLGNPLHYDGQNVNELDGTAGNRAYGLVAALHFLRQQATADPHATRQQQVQSLLTSLFSLYNGTVDNGTLNAAMKSAGADVPGVDAPMTWSVCMSGDTVCDSAEALSRLLTSTSTVQEEEDRARPLHSSYTPANLPKTLAAVEAKIDALPATATGSARGPLPGRSAAPVVGLAVAAAVLAGAVVAVLIGRRRRSGRGSHQ</sequence>
<keyword evidence="3" id="KW-0378">Hydrolase</keyword>
<feature type="transmembrane region" description="Helical" evidence="5">
    <location>
        <begin position="376"/>
        <end position="398"/>
    </location>
</feature>
<comment type="similarity">
    <text evidence="1">Belongs to the cutinase family.</text>
</comment>
<dbReference type="InterPro" id="IPR000675">
    <property type="entry name" value="Cutinase/axe"/>
</dbReference>
<accession>A0A1H9T1V2</accession>
<proteinExistence type="inferred from homology"/>
<keyword evidence="5" id="KW-1133">Transmembrane helix</keyword>
<keyword evidence="2" id="KW-0719">Serine esterase</keyword>
<evidence type="ECO:0000256" key="4">
    <source>
        <dbReference type="ARBA" id="ARBA00023157"/>
    </source>
</evidence>
<reference evidence="6 7" key="1">
    <citation type="submission" date="2016-10" db="EMBL/GenBank/DDBJ databases">
        <authorList>
            <person name="de Groot N.N."/>
        </authorList>
    </citation>
    <scope>NUCLEOTIDE SEQUENCE [LARGE SCALE GENOMIC DNA]</scope>
    <source>
        <strain evidence="6 7">DSM 16859</strain>
    </source>
</reference>
<evidence type="ECO:0000313" key="7">
    <source>
        <dbReference type="Proteomes" id="UP000198815"/>
    </source>
</evidence>
<dbReference type="AlphaFoldDB" id="A0A1H9T1V2"/>
<dbReference type="Gene3D" id="3.40.50.1820">
    <property type="entry name" value="alpha/beta hydrolase"/>
    <property type="match status" value="1"/>
</dbReference>